<comment type="caution">
    <text evidence="2">The sequence shown here is derived from an EMBL/GenBank/DDBJ whole genome shotgun (WGS) entry which is preliminary data.</text>
</comment>
<dbReference type="Proteomes" id="UP001261871">
    <property type="component" value="Unassembled WGS sequence"/>
</dbReference>
<dbReference type="PANTHER" id="PTHR41339">
    <property type="entry name" value="LIPL48"/>
    <property type="match status" value="1"/>
</dbReference>
<feature type="signal peptide" evidence="1">
    <location>
        <begin position="1"/>
        <end position="22"/>
    </location>
</feature>
<keyword evidence="1" id="KW-0732">Signal</keyword>
<accession>A0ABU1S396</accession>
<feature type="chain" id="PRO_5047454419" description="Ig-like domain (Group 2)" evidence="1">
    <location>
        <begin position="23"/>
        <end position="471"/>
    </location>
</feature>
<gene>
    <name evidence="2" type="ORF">J2W95_002119</name>
</gene>
<dbReference type="RefSeq" id="WP_310006682.1">
    <property type="nucleotide sequence ID" value="NZ_JAVDTX010000004.1"/>
</dbReference>
<evidence type="ECO:0000313" key="2">
    <source>
        <dbReference type="EMBL" id="MDR6845412.1"/>
    </source>
</evidence>
<dbReference type="Gene3D" id="2.60.40.1080">
    <property type="match status" value="1"/>
</dbReference>
<keyword evidence="3" id="KW-1185">Reference proteome</keyword>
<sequence length="471" mass="48607">MKTKFFALAMSLGLLISSCSSNDDDTVPFTVAPLTGTESIIVGGTTIFTSTTTGGTFTSSTPAVATVNATSGEIVGVSVGTSTITYTAQTISVTKTVTVSAIPAATGEITGPITANKTYAYGNYTMKGVVKINDGVTLTFEAGSTITVDKTTGDNALVVLKGGKLIANGTADKPVVFTEKSGIAGSWGGIIMYGDAPINAINGVKTSTSEDGNALPYGGTNDAHNGGSLKYVRVEYAGSKLADGTKELNGFSFYSVGSGTTLDHLVSYKGADDGFEFYGGTVSLTNAISYGNTDDSFDWQDGWNGQASTNWYAYQAGKGNFGMEIECVKNNNAYFPKVTNITLRRAAGTTPEAVGDVQVDAIQFKNEGNGDFSNIIIEGYGDYTEAGTLYTGAAIKIQDAGTNTNQVNGSKIKITNVKISGTSKNVLGVVKSPWDGVVTFPAANFVISTTATGASLTAGAWATVNGVDLTK</sequence>
<reference evidence="2 3" key="1">
    <citation type="submission" date="2023-07" db="EMBL/GenBank/DDBJ databases">
        <title>Sorghum-associated microbial communities from plants grown in Nebraska, USA.</title>
        <authorList>
            <person name="Schachtman D."/>
        </authorList>
    </citation>
    <scope>NUCLEOTIDE SEQUENCE [LARGE SCALE GENOMIC DNA]</scope>
    <source>
        <strain evidence="2 3">BE124</strain>
    </source>
</reference>
<name>A0ABU1S396_9FLAO</name>
<proteinExistence type="predicted"/>
<dbReference type="EMBL" id="JAVDTX010000004">
    <property type="protein sequence ID" value="MDR6845412.1"/>
    <property type="molecule type" value="Genomic_DNA"/>
</dbReference>
<organism evidence="2 3">
    <name type="scientific">Flavobacterium granuli</name>
    <dbReference type="NCBI Taxonomy" id="280093"/>
    <lineage>
        <taxon>Bacteria</taxon>
        <taxon>Pseudomonadati</taxon>
        <taxon>Bacteroidota</taxon>
        <taxon>Flavobacteriia</taxon>
        <taxon>Flavobacteriales</taxon>
        <taxon>Flavobacteriaceae</taxon>
        <taxon>Flavobacterium</taxon>
    </lineage>
</organism>
<protein>
    <recommendedName>
        <fullName evidence="4">Ig-like domain (Group 2)</fullName>
    </recommendedName>
</protein>
<evidence type="ECO:0000256" key="1">
    <source>
        <dbReference type="SAM" id="SignalP"/>
    </source>
</evidence>
<evidence type="ECO:0008006" key="4">
    <source>
        <dbReference type="Google" id="ProtNLM"/>
    </source>
</evidence>
<dbReference type="PROSITE" id="PS51257">
    <property type="entry name" value="PROKAR_LIPOPROTEIN"/>
    <property type="match status" value="1"/>
</dbReference>
<dbReference type="PANTHER" id="PTHR41339:SF1">
    <property type="entry name" value="SECRETED PROTEIN"/>
    <property type="match status" value="1"/>
</dbReference>
<evidence type="ECO:0000313" key="3">
    <source>
        <dbReference type="Proteomes" id="UP001261871"/>
    </source>
</evidence>